<evidence type="ECO:0000256" key="2">
    <source>
        <dbReference type="ARBA" id="ARBA00023186"/>
    </source>
</evidence>
<evidence type="ECO:0000313" key="7">
    <source>
        <dbReference type="Proteomes" id="UP000038622"/>
    </source>
</evidence>
<evidence type="ECO:0000313" key="5">
    <source>
        <dbReference type="EMBL" id="CRF42695.1"/>
    </source>
</evidence>
<gene>
    <name evidence="3" type="primary">ureF</name>
    <name evidence="4" type="ORF">HAL011_03310</name>
    <name evidence="5" type="ORF">HAL013_08920</name>
    <name evidence="6" type="ORF">HAL09_03650</name>
</gene>
<reference evidence="7" key="3">
    <citation type="submission" date="2014-12" db="EMBL/GenBank/DDBJ databases">
        <authorList>
            <person name="Smet A."/>
        </authorList>
    </citation>
    <scope>NUCLEOTIDE SEQUENCE [LARGE SCALE GENOMIC DNA]</scope>
</reference>
<dbReference type="Pfam" id="PF01730">
    <property type="entry name" value="UreF"/>
    <property type="match status" value="1"/>
</dbReference>
<evidence type="ECO:0000256" key="1">
    <source>
        <dbReference type="ARBA" id="ARBA00022988"/>
    </source>
</evidence>
<protein>
    <recommendedName>
        <fullName evidence="3">Urease accessory protein UreF</fullName>
    </recommendedName>
</protein>
<dbReference type="EMBL" id="CDML01000010">
    <property type="protein sequence ID" value="CRF40569.1"/>
    <property type="molecule type" value="Genomic_DNA"/>
</dbReference>
<comment type="subcellular location">
    <subcellularLocation>
        <location evidence="3">Cytoplasm</location>
    </subcellularLocation>
</comment>
<keyword evidence="1 3" id="KW-0996">Nickel insertion</keyword>
<dbReference type="InterPro" id="IPR002639">
    <property type="entry name" value="UreF"/>
</dbReference>
<dbReference type="PANTHER" id="PTHR33620:SF1">
    <property type="entry name" value="UREASE ACCESSORY PROTEIN F"/>
    <property type="match status" value="1"/>
</dbReference>
<evidence type="ECO:0000256" key="3">
    <source>
        <dbReference type="HAMAP-Rule" id="MF_01385"/>
    </source>
</evidence>
<reference evidence="8 9" key="2">
    <citation type="submission" date="2014-12" db="EMBL/GenBank/DDBJ databases">
        <authorList>
            <person name="Jaenicke S."/>
        </authorList>
    </citation>
    <scope>NUCLEOTIDE SEQUENCE [LARGE SCALE GENOMIC DNA]</scope>
</reference>
<dbReference type="EMBL" id="CDMH01000039">
    <property type="protein sequence ID" value="CRF42695.1"/>
    <property type="molecule type" value="Genomic_DNA"/>
</dbReference>
<accession>A0A0K2X774</accession>
<dbReference type="PANTHER" id="PTHR33620">
    <property type="entry name" value="UREASE ACCESSORY PROTEIN F"/>
    <property type="match status" value="1"/>
</dbReference>
<dbReference type="PIRSF" id="PIRSF009467">
    <property type="entry name" value="Ureas_acces_UreF"/>
    <property type="match status" value="1"/>
</dbReference>
<comment type="similarity">
    <text evidence="3">Belongs to the UreF family.</text>
</comment>
<dbReference type="InterPro" id="IPR038277">
    <property type="entry name" value="UreF_sf"/>
</dbReference>
<dbReference type="EMBL" id="CDMN01000012">
    <property type="protein sequence ID" value="CRF43812.1"/>
    <property type="molecule type" value="Genomic_DNA"/>
</dbReference>
<dbReference type="HAMAP" id="MF_01385">
    <property type="entry name" value="UreF"/>
    <property type="match status" value="1"/>
</dbReference>
<dbReference type="RefSeq" id="WP_053941312.1">
    <property type="nucleotide sequence ID" value="NZ_CDMH01000039.1"/>
</dbReference>
<dbReference type="Gene3D" id="1.10.4190.10">
    <property type="entry name" value="Urease accessory protein UreF"/>
    <property type="match status" value="1"/>
</dbReference>
<keyword evidence="7" id="KW-1185">Reference proteome</keyword>
<comment type="function">
    <text evidence="3">Required for maturation of urease via the functional incorporation of the urease nickel metallocenter.</text>
</comment>
<dbReference type="AlphaFoldDB" id="A0A0K2X774"/>
<dbReference type="GO" id="GO:0016151">
    <property type="term" value="F:nickel cation binding"/>
    <property type="evidence" value="ECO:0007669"/>
    <property type="project" value="UniProtKB-UniRule"/>
</dbReference>
<evidence type="ECO:0000313" key="9">
    <source>
        <dbReference type="Proteomes" id="UP000045175"/>
    </source>
</evidence>
<sequence length="231" mass="26117">MHTDFLLLQINDAVFPIGSYTHSFGLETYIQHKEVKDKESALAYLQANLGTQFLYSDLLSLKLSYQHATQGLESQDPHLGHILDIEERVCLATPPLELRSANQKLGNRFLKTILQLDLPFVRFFRAYAKATTTPTHATAYGVFCACFNIALDTALKHYLYAQSSNMVINCVKTIPLAQNDGQRILLALQETFSNLLDTLENLDESHLCAASIQNDIKAMQHEQLYSRLYMS</sequence>
<keyword evidence="2 3" id="KW-0143">Chaperone</keyword>
<dbReference type="GO" id="GO:0005737">
    <property type="term" value="C:cytoplasm"/>
    <property type="evidence" value="ECO:0007669"/>
    <property type="project" value="UniProtKB-SubCell"/>
</dbReference>
<organism evidence="4 7">
    <name type="scientific">Helicobacter ailurogastricus</name>
    <dbReference type="NCBI Taxonomy" id="1578720"/>
    <lineage>
        <taxon>Bacteria</taxon>
        <taxon>Pseudomonadati</taxon>
        <taxon>Campylobacterota</taxon>
        <taxon>Epsilonproteobacteria</taxon>
        <taxon>Campylobacterales</taxon>
        <taxon>Helicobacteraceae</taxon>
        <taxon>Helicobacter</taxon>
    </lineage>
</organism>
<proteinExistence type="inferred from homology"/>
<evidence type="ECO:0000313" key="6">
    <source>
        <dbReference type="EMBL" id="CRF43812.1"/>
    </source>
</evidence>
<keyword evidence="3" id="KW-0963">Cytoplasm</keyword>
<dbReference type="STRING" id="1578720.HAL011_03310"/>
<comment type="subunit">
    <text evidence="3">UreH, UreF and UreG form a complex that acts as a GTP-hydrolysis-dependent molecular chaperone, activating the urease apoprotein by helping to assemble the nickel containing metallocenter of UreC. The UreE protein probably delivers the nickel.</text>
</comment>
<evidence type="ECO:0000313" key="4">
    <source>
        <dbReference type="EMBL" id="CRF40569.1"/>
    </source>
</evidence>
<dbReference type="Proteomes" id="UP000041394">
    <property type="component" value="Unassembled WGS sequence"/>
</dbReference>
<evidence type="ECO:0000313" key="8">
    <source>
        <dbReference type="Proteomes" id="UP000041394"/>
    </source>
</evidence>
<reference evidence="4" key="1">
    <citation type="submission" date="2014-12" db="EMBL/GenBank/DDBJ databases">
        <title>Whole genome sequences of four Staphylococcus schleiferi canine isolates.</title>
        <authorList>
            <person name="Misic A.M."/>
            <person name="Cain C."/>
            <person name="Morris D.O."/>
            <person name="Rankin S."/>
            <person name="Beiting D."/>
        </authorList>
    </citation>
    <scope>NUCLEOTIDE SEQUENCE</scope>
    <source>
        <strain evidence="4">ASB11</strain>
        <strain evidence="5">ASB13</strain>
        <strain evidence="6">ASB9</strain>
    </source>
</reference>
<name>A0A0K2X774_9HELI</name>
<dbReference type="Proteomes" id="UP000038622">
    <property type="component" value="Unassembled WGS sequence"/>
</dbReference>
<dbReference type="Proteomes" id="UP000045175">
    <property type="component" value="Unassembled WGS sequence"/>
</dbReference>
<dbReference type="OrthoDB" id="9798772at2"/>